<evidence type="ECO:0000313" key="3">
    <source>
        <dbReference type="Proteomes" id="UP001618531"/>
    </source>
</evidence>
<name>A0ABW8HNZ9_9BACL</name>
<proteinExistence type="predicted"/>
<dbReference type="Proteomes" id="UP001618531">
    <property type="component" value="Unassembled WGS sequence"/>
</dbReference>
<comment type="caution">
    <text evidence="2">The sequence shown here is derived from an EMBL/GenBank/DDBJ whole genome shotgun (WGS) entry which is preliminary data.</text>
</comment>
<feature type="transmembrane region" description="Helical" evidence="1">
    <location>
        <begin position="46"/>
        <end position="65"/>
    </location>
</feature>
<sequence length="70" mass="8160">MGLMHLVKRFLVVTANMIAELWMGFYRRNSDFYDKQTSESKSKTGYYVFVITAAVVAVGVVSWMYNRMYS</sequence>
<keyword evidence="1" id="KW-0812">Transmembrane</keyword>
<organism evidence="2 3">
    <name type="scientific">Paenibacillus illinoisensis</name>
    <dbReference type="NCBI Taxonomy" id="59845"/>
    <lineage>
        <taxon>Bacteria</taxon>
        <taxon>Bacillati</taxon>
        <taxon>Bacillota</taxon>
        <taxon>Bacilli</taxon>
        <taxon>Bacillales</taxon>
        <taxon>Paenibacillaceae</taxon>
        <taxon>Paenibacillus</taxon>
    </lineage>
</organism>
<dbReference type="EMBL" id="JBIYSL010000001">
    <property type="protein sequence ID" value="MFK0521384.1"/>
    <property type="molecule type" value="Genomic_DNA"/>
</dbReference>
<dbReference type="RefSeq" id="WP_183520753.1">
    <property type="nucleotide sequence ID" value="NZ_JBIYSL010000001.1"/>
</dbReference>
<feature type="transmembrane region" description="Helical" evidence="1">
    <location>
        <begin position="6"/>
        <end position="25"/>
    </location>
</feature>
<evidence type="ECO:0000256" key="1">
    <source>
        <dbReference type="SAM" id="Phobius"/>
    </source>
</evidence>
<reference evidence="2 3" key="1">
    <citation type="submission" date="2024-11" db="EMBL/GenBank/DDBJ databases">
        <title>Identification and Characterization of a Novel Fosfomycin Bacillithiol Transferase FosB8 in Paenibacillus illinoisensis.</title>
        <authorList>
            <person name="Lu W."/>
        </authorList>
    </citation>
    <scope>NUCLEOTIDE SEQUENCE [LARGE SCALE GENOMIC DNA]</scope>
    <source>
        <strain evidence="2 3">WP77</strain>
    </source>
</reference>
<accession>A0ABW8HNZ9</accession>
<evidence type="ECO:0000313" key="2">
    <source>
        <dbReference type="EMBL" id="MFK0521384.1"/>
    </source>
</evidence>
<gene>
    <name evidence="2" type="ORF">ACINKY_04160</name>
</gene>
<keyword evidence="1" id="KW-0472">Membrane</keyword>
<keyword evidence="3" id="KW-1185">Reference proteome</keyword>
<keyword evidence="1" id="KW-1133">Transmembrane helix</keyword>
<protein>
    <submittedName>
        <fullName evidence="2">Uncharacterized protein</fullName>
    </submittedName>
</protein>